<dbReference type="STRING" id="415015.SAMN05660462_02071"/>
<dbReference type="OrthoDB" id="1734233at2"/>
<dbReference type="Proteomes" id="UP000198625">
    <property type="component" value="Unassembled WGS sequence"/>
</dbReference>
<keyword evidence="4" id="KW-1185">Reference proteome</keyword>
<evidence type="ECO:0000313" key="3">
    <source>
        <dbReference type="EMBL" id="SDZ16346.1"/>
    </source>
</evidence>
<dbReference type="PROSITE" id="PS51379">
    <property type="entry name" value="4FE4S_FER_2"/>
    <property type="match status" value="1"/>
</dbReference>
<protein>
    <submittedName>
        <fullName evidence="3">Positive regulator of sigma(E), RseC/MucC</fullName>
    </submittedName>
</protein>
<feature type="transmembrane region" description="Helical" evidence="1">
    <location>
        <begin position="70"/>
        <end position="91"/>
    </location>
</feature>
<keyword evidence="1" id="KW-0812">Transmembrane</keyword>
<sequence length="142" mass="15312">MEQIGFVINTKNDMARVVVNRVSACGGSCSSCGSSCNTNGVELEIKNTLGAKPGDYVELRASASQILKTAFIVYLFPLLAMIAGIAGGITVFKSKGYENYETYGFVVGLVFLGLSYVVLKIIDAKVRKNNKEIIEMISIITK</sequence>
<name>A0A1H3QSG2_9FIRM</name>
<dbReference type="InterPro" id="IPR007359">
    <property type="entry name" value="SigmaE_reg_RseC_MucC"/>
</dbReference>
<feature type="domain" description="4Fe-4S ferredoxin-type" evidence="2">
    <location>
        <begin position="15"/>
        <end position="46"/>
    </location>
</feature>
<dbReference type="PIRSF" id="PIRSF004923">
    <property type="entry name" value="RseC"/>
    <property type="match status" value="1"/>
</dbReference>
<dbReference type="PANTHER" id="PTHR35867:SF1">
    <property type="entry name" value="PROTEIN RSEC"/>
    <property type="match status" value="1"/>
</dbReference>
<evidence type="ECO:0000256" key="1">
    <source>
        <dbReference type="SAM" id="Phobius"/>
    </source>
</evidence>
<dbReference type="InterPro" id="IPR026268">
    <property type="entry name" value="RseC"/>
</dbReference>
<dbReference type="RefSeq" id="WP_091730807.1">
    <property type="nucleotide sequence ID" value="NZ_FNQE01000022.1"/>
</dbReference>
<dbReference type="Pfam" id="PF04246">
    <property type="entry name" value="RseC_MucC"/>
    <property type="match status" value="1"/>
</dbReference>
<dbReference type="EMBL" id="FNQE01000022">
    <property type="protein sequence ID" value="SDZ16346.1"/>
    <property type="molecule type" value="Genomic_DNA"/>
</dbReference>
<keyword evidence="1" id="KW-0472">Membrane</keyword>
<accession>A0A1H3QSG2</accession>
<dbReference type="PANTHER" id="PTHR35867">
    <property type="entry name" value="PROTEIN RSEC"/>
    <property type="match status" value="1"/>
</dbReference>
<organism evidence="3 4">
    <name type="scientific">Proteiniborus ethanoligenes</name>
    <dbReference type="NCBI Taxonomy" id="415015"/>
    <lineage>
        <taxon>Bacteria</taxon>
        <taxon>Bacillati</taxon>
        <taxon>Bacillota</taxon>
        <taxon>Clostridia</taxon>
        <taxon>Eubacteriales</taxon>
        <taxon>Proteiniborus</taxon>
    </lineage>
</organism>
<dbReference type="AlphaFoldDB" id="A0A1H3QSG2"/>
<keyword evidence="1" id="KW-1133">Transmembrane helix</keyword>
<evidence type="ECO:0000313" key="4">
    <source>
        <dbReference type="Proteomes" id="UP000198625"/>
    </source>
</evidence>
<evidence type="ECO:0000259" key="2">
    <source>
        <dbReference type="PROSITE" id="PS51379"/>
    </source>
</evidence>
<feature type="transmembrane region" description="Helical" evidence="1">
    <location>
        <begin position="103"/>
        <end position="122"/>
    </location>
</feature>
<proteinExistence type="predicted"/>
<reference evidence="3 4" key="1">
    <citation type="submission" date="2016-10" db="EMBL/GenBank/DDBJ databases">
        <authorList>
            <person name="de Groot N.N."/>
        </authorList>
    </citation>
    <scope>NUCLEOTIDE SEQUENCE [LARGE SCALE GENOMIC DNA]</scope>
    <source>
        <strain evidence="3 4">DSM 21650</strain>
    </source>
</reference>
<dbReference type="InterPro" id="IPR017896">
    <property type="entry name" value="4Fe4S_Fe-S-bd"/>
</dbReference>
<gene>
    <name evidence="3" type="ORF">SAMN05660462_02071</name>
</gene>